<gene>
    <name evidence="1" type="ORF">HanXRQr2_Chr12g0542561</name>
</gene>
<dbReference type="Proteomes" id="UP000215914">
    <property type="component" value="Unassembled WGS sequence"/>
</dbReference>
<comment type="caution">
    <text evidence="1">The sequence shown here is derived from an EMBL/GenBank/DDBJ whole genome shotgun (WGS) entry which is preliminary data.</text>
</comment>
<dbReference type="Gramene" id="mRNA:HanXRQr2_Chr12g0542561">
    <property type="protein sequence ID" value="CDS:HanXRQr2_Chr12g0542561.1"/>
    <property type="gene ID" value="HanXRQr2_Chr12g0542561"/>
</dbReference>
<evidence type="ECO:0000313" key="2">
    <source>
        <dbReference type="Proteomes" id="UP000215914"/>
    </source>
</evidence>
<accession>A0A9K3HGN5</accession>
<reference evidence="1" key="1">
    <citation type="journal article" date="2017" name="Nature">
        <title>The sunflower genome provides insights into oil metabolism, flowering and Asterid evolution.</title>
        <authorList>
            <person name="Badouin H."/>
            <person name="Gouzy J."/>
            <person name="Grassa C.J."/>
            <person name="Murat F."/>
            <person name="Staton S.E."/>
            <person name="Cottret L."/>
            <person name="Lelandais-Briere C."/>
            <person name="Owens G.L."/>
            <person name="Carrere S."/>
            <person name="Mayjonade B."/>
            <person name="Legrand L."/>
            <person name="Gill N."/>
            <person name="Kane N.C."/>
            <person name="Bowers J.E."/>
            <person name="Hubner S."/>
            <person name="Bellec A."/>
            <person name="Berard A."/>
            <person name="Berges H."/>
            <person name="Blanchet N."/>
            <person name="Boniface M.C."/>
            <person name="Brunel D."/>
            <person name="Catrice O."/>
            <person name="Chaidir N."/>
            <person name="Claudel C."/>
            <person name="Donnadieu C."/>
            <person name="Faraut T."/>
            <person name="Fievet G."/>
            <person name="Helmstetter N."/>
            <person name="King M."/>
            <person name="Knapp S.J."/>
            <person name="Lai Z."/>
            <person name="Le Paslier M.C."/>
            <person name="Lippi Y."/>
            <person name="Lorenzon L."/>
            <person name="Mandel J.R."/>
            <person name="Marage G."/>
            <person name="Marchand G."/>
            <person name="Marquand E."/>
            <person name="Bret-Mestries E."/>
            <person name="Morien E."/>
            <person name="Nambeesan S."/>
            <person name="Nguyen T."/>
            <person name="Pegot-Espagnet P."/>
            <person name="Pouilly N."/>
            <person name="Raftis F."/>
            <person name="Sallet E."/>
            <person name="Schiex T."/>
            <person name="Thomas J."/>
            <person name="Vandecasteele C."/>
            <person name="Vares D."/>
            <person name="Vear F."/>
            <person name="Vautrin S."/>
            <person name="Crespi M."/>
            <person name="Mangin B."/>
            <person name="Burke J.M."/>
            <person name="Salse J."/>
            <person name="Munos S."/>
            <person name="Vincourt P."/>
            <person name="Rieseberg L.H."/>
            <person name="Langlade N.B."/>
        </authorList>
    </citation>
    <scope>NUCLEOTIDE SEQUENCE</scope>
    <source>
        <tissue evidence="1">Leaves</tissue>
    </source>
</reference>
<dbReference type="AlphaFoldDB" id="A0A9K3HGN5"/>
<reference evidence="1" key="2">
    <citation type="submission" date="2020-06" db="EMBL/GenBank/DDBJ databases">
        <title>Helianthus annuus Genome sequencing and assembly Release 2.</title>
        <authorList>
            <person name="Gouzy J."/>
            <person name="Langlade N."/>
            <person name="Munos S."/>
        </authorList>
    </citation>
    <scope>NUCLEOTIDE SEQUENCE</scope>
    <source>
        <tissue evidence="1">Leaves</tissue>
    </source>
</reference>
<protein>
    <submittedName>
        <fullName evidence="1">Uncharacterized protein</fullName>
    </submittedName>
</protein>
<proteinExistence type="predicted"/>
<evidence type="ECO:0000313" key="1">
    <source>
        <dbReference type="EMBL" id="KAF5778017.1"/>
    </source>
</evidence>
<dbReference type="EMBL" id="MNCJ02000327">
    <property type="protein sequence ID" value="KAF5778017.1"/>
    <property type="molecule type" value="Genomic_DNA"/>
</dbReference>
<organism evidence="1 2">
    <name type="scientific">Helianthus annuus</name>
    <name type="common">Common sunflower</name>
    <dbReference type="NCBI Taxonomy" id="4232"/>
    <lineage>
        <taxon>Eukaryota</taxon>
        <taxon>Viridiplantae</taxon>
        <taxon>Streptophyta</taxon>
        <taxon>Embryophyta</taxon>
        <taxon>Tracheophyta</taxon>
        <taxon>Spermatophyta</taxon>
        <taxon>Magnoliopsida</taxon>
        <taxon>eudicotyledons</taxon>
        <taxon>Gunneridae</taxon>
        <taxon>Pentapetalae</taxon>
        <taxon>asterids</taxon>
        <taxon>campanulids</taxon>
        <taxon>Asterales</taxon>
        <taxon>Asteraceae</taxon>
        <taxon>Asteroideae</taxon>
        <taxon>Heliantheae alliance</taxon>
        <taxon>Heliantheae</taxon>
        <taxon>Helianthus</taxon>
    </lineage>
</organism>
<sequence>MVVGRSIWGAKSKVAFGALALGAGAGAATIAKSNDPATALKLCTTVPIRLFRHHFHDCIR</sequence>
<name>A0A9K3HGN5_HELAN</name>
<keyword evidence="2" id="KW-1185">Reference proteome</keyword>